<name>A0A0P9LPA9_9PSED</name>
<dbReference type="EMBL" id="RBOC01000096">
    <property type="protein sequence ID" value="RMM09542.1"/>
    <property type="molecule type" value="Genomic_DNA"/>
</dbReference>
<dbReference type="OrthoDB" id="7015629at2"/>
<sequence length="84" mass="8947">MAVVIDIQSLLPRIAAVGSALDVLASVTDASERVAEGARVKRLGVPQLEIEATYHYAKGFVQALAHVELCSTTEAERLSKQVGQ</sequence>
<gene>
    <name evidence="1" type="ORF">ALQ84_00883</name>
</gene>
<dbReference type="RefSeq" id="WP_055010256.1">
    <property type="nucleotide sequence ID" value="NZ_LJPW01000141.1"/>
</dbReference>
<evidence type="ECO:0000313" key="2">
    <source>
        <dbReference type="Proteomes" id="UP000278587"/>
    </source>
</evidence>
<accession>A0A0P9LPA9</accession>
<organism evidence="1 2">
    <name type="scientific">Pseudomonas caricapapayae</name>
    <dbReference type="NCBI Taxonomy" id="46678"/>
    <lineage>
        <taxon>Bacteria</taxon>
        <taxon>Pseudomonadati</taxon>
        <taxon>Pseudomonadota</taxon>
        <taxon>Gammaproteobacteria</taxon>
        <taxon>Pseudomonadales</taxon>
        <taxon>Pseudomonadaceae</taxon>
        <taxon>Pseudomonas</taxon>
    </lineage>
</organism>
<protein>
    <submittedName>
        <fullName evidence="1">Uncharacterized protein</fullName>
    </submittedName>
</protein>
<evidence type="ECO:0000313" key="1">
    <source>
        <dbReference type="EMBL" id="RMM09542.1"/>
    </source>
</evidence>
<proteinExistence type="predicted"/>
<comment type="caution">
    <text evidence="1">The sequence shown here is derived from an EMBL/GenBank/DDBJ whole genome shotgun (WGS) entry which is preliminary data.</text>
</comment>
<dbReference type="AlphaFoldDB" id="A0A0P9LPA9"/>
<dbReference type="Proteomes" id="UP000278587">
    <property type="component" value="Unassembled WGS sequence"/>
</dbReference>
<reference evidence="1 2" key="1">
    <citation type="submission" date="2018-08" db="EMBL/GenBank/DDBJ databases">
        <title>Recombination of ecologically and evolutionarily significant loci maintains genetic cohesion in the Pseudomonas syringae species complex.</title>
        <authorList>
            <person name="Dillon M."/>
            <person name="Thakur S."/>
            <person name="Almeida R.N.D."/>
            <person name="Weir B.S."/>
            <person name="Guttman D.S."/>
        </authorList>
    </citation>
    <scope>NUCLEOTIDE SEQUENCE [LARGE SCALE GENOMIC DNA]</scope>
    <source>
        <strain evidence="1 2">ICMP 4086</strain>
    </source>
</reference>